<dbReference type="GO" id="GO:0005813">
    <property type="term" value="C:centrosome"/>
    <property type="evidence" value="ECO:0007669"/>
    <property type="project" value="TreeGrafter"/>
</dbReference>
<protein>
    <submittedName>
        <fullName evidence="3">Oral-facial-digital syndrome 1 protein-like</fullName>
    </submittedName>
</protein>
<feature type="compositionally biased region" description="Basic and acidic residues" evidence="2">
    <location>
        <begin position="828"/>
        <end position="856"/>
    </location>
</feature>
<keyword evidence="1" id="KW-0175">Coiled coil</keyword>
<dbReference type="Proteomes" id="UP000034805">
    <property type="component" value="Unassembled WGS sequence"/>
</dbReference>
<feature type="coiled-coil region" evidence="1">
    <location>
        <begin position="620"/>
        <end position="647"/>
    </location>
</feature>
<feature type="coiled-coil region" evidence="1">
    <location>
        <begin position="163"/>
        <end position="207"/>
    </location>
</feature>
<dbReference type="Pfam" id="PF16045">
    <property type="entry name" value="LisH_2"/>
    <property type="match status" value="1"/>
</dbReference>
<evidence type="ECO:0000313" key="4">
    <source>
        <dbReference type="Proteomes" id="UP000034805"/>
    </source>
</evidence>
<dbReference type="STRING" id="113540.ENSSFOP00015036854"/>
<evidence type="ECO:0000313" key="3">
    <source>
        <dbReference type="EMBL" id="KPP62953.1"/>
    </source>
</evidence>
<feature type="coiled-coil region" evidence="1">
    <location>
        <begin position="255"/>
        <end position="314"/>
    </location>
</feature>
<name>A0A0N8JX75_SCLFO</name>
<dbReference type="PANTHER" id="PTHR39063">
    <property type="entry name" value="ORAL-FACIAL-DIGITAL SYNDROME 1 PROTEIN HOMOLOG"/>
    <property type="match status" value="1"/>
</dbReference>
<dbReference type="InterPro" id="IPR006594">
    <property type="entry name" value="LisH"/>
</dbReference>
<evidence type="ECO:0000256" key="2">
    <source>
        <dbReference type="SAM" id="MobiDB-lite"/>
    </source>
</evidence>
<feature type="coiled-coil region" evidence="1">
    <location>
        <begin position="373"/>
        <end position="553"/>
    </location>
</feature>
<comment type="caution">
    <text evidence="3">The sequence shown here is derived from an EMBL/GenBank/DDBJ whole genome shotgun (WGS) entry which is preliminary data.</text>
</comment>
<dbReference type="PROSITE" id="PS50896">
    <property type="entry name" value="LISH"/>
    <property type="match status" value="1"/>
</dbReference>
<feature type="compositionally biased region" description="Polar residues" evidence="2">
    <location>
        <begin position="792"/>
        <end position="817"/>
    </location>
</feature>
<dbReference type="GO" id="GO:0005576">
    <property type="term" value="C:extracellular region"/>
    <property type="evidence" value="ECO:0007669"/>
    <property type="project" value="GOC"/>
</dbReference>
<dbReference type="GO" id="GO:0060287">
    <property type="term" value="P:epithelial cilium movement involved in determination of left/right asymmetry"/>
    <property type="evidence" value="ECO:0007669"/>
    <property type="project" value="TreeGrafter"/>
</dbReference>
<sequence>MSAVREETIGPEEMRKRLYQTFKNRGVLDTLKAQLRNQLIHELQHPALKGDVAPRALPSEPDSVVVTASNSLVADHLLKAGYEYTLSVFYPESGMSKDKVSLECIPKGINGIIFTVFTELVTFFFPEKLAGFLMRLISELADHHLHRERDDADTQTDSPPQYRESLDRKMQMIEDEYAALRHQENKLESLEAKLAEYRREMEMQFQVEMNAKLKHFKEVELAKIKLEEKEKSHKELWELRRDMERTYEMKSEGLINREKNAIERLQKQQEIEEKEIYMQRQSLLKEIETVRNREAELRQRMEAFEKSCKLQEEKTRSTEELLRRRELSVKTLEDTYDQMLKNELTRYQLELKEEFLKRTKKLTEDEKRVKAEAVRLQKDLGIVEAKAEEHREACATVTRLQTELNGAFSEVSLLKQQNELLKERLEAMSEYPALKTEKVELQAQLRLVRRRLEEALEENRQLRAEMSKPSREQLALQVELRKVEAAKKLEEEEFESQKQMLQVQLQSEVERCAQLKAQLTECQERAQWMTTHAEEIKQQLRQTQIALENEVLRNPKPSLVDRSVLDLASDSLVPPDIYVDGPILKSRGDHGIEREAGTTTRLACQQRARSGSPDSDMELLASAKARIRELEKEAESVEEAYRNYQQRVAREAICDLRAARNPFPRWENHTVRSRATAGTQSRVTFAPDELRDPSLFSSLLSAKLLESLDFNKGTPGERTPPESISPPPRRLSSTPLSIAKRQLAREVDEDAEGSPVTFQGLSPRQLSPIPCRETTSSAGLTVGLSPPISPPLRSTAQETHGLPQVQQDLSSSGSSPQPEKITLGDLTEPEREPGRIPELHQDEGDHLSSVAPKDHSVTPPEGPDCCPHQKLGADQSSEEAAQQQQEEEERRWELERKAREERRRQEREEALEREQRELEQLEQERLLKEMQQPQCEEQDRGGLEERSTTQEMRSDRREANELHRDTEQPPSAAAPHGNMDPLQQYMRMVMQGGGASPQQGSKKEEAEERSLEAEVLSNDKDDSIIAFSHEDAEDDFW</sequence>
<feature type="region of interest" description="Disordered" evidence="2">
    <location>
        <begin position="710"/>
        <end position="1037"/>
    </location>
</feature>
<accession>A0A0N8JX75</accession>
<dbReference type="AlphaFoldDB" id="A0A0N8JX75"/>
<feature type="compositionally biased region" description="Polar residues" evidence="2">
    <location>
        <begin position="756"/>
        <end position="765"/>
    </location>
</feature>
<feature type="compositionally biased region" description="Basic and acidic residues" evidence="2">
    <location>
        <begin position="937"/>
        <end position="967"/>
    </location>
</feature>
<organism evidence="3 4">
    <name type="scientific">Scleropages formosus</name>
    <name type="common">Asian bonytongue</name>
    <name type="synonym">Osteoglossum formosum</name>
    <dbReference type="NCBI Taxonomy" id="113540"/>
    <lineage>
        <taxon>Eukaryota</taxon>
        <taxon>Metazoa</taxon>
        <taxon>Chordata</taxon>
        <taxon>Craniata</taxon>
        <taxon>Vertebrata</taxon>
        <taxon>Euteleostomi</taxon>
        <taxon>Actinopterygii</taxon>
        <taxon>Neopterygii</taxon>
        <taxon>Teleostei</taxon>
        <taxon>Osteoglossocephala</taxon>
        <taxon>Osteoglossomorpha</taxon>
        <taxon>Osteoglossiformes</taxon>
        <taxon>Osteoglossidae</taxon>
        <taxon>Scleropages</taxon>
    </lineage>
</organism>
<proteinExistence type="predicted"/>
<reference evidence="3 4" key="1">
    <citation type="submission" date="2015-08" db="EMBL/GenBank/DDBJ databases">
        <title>The genome of the Asian arowana (Scleropages formosus).</title>
        <authorList>
            <person name="Tan M.H."/>
            <person name="Gan H.M."/>
            <person name="Croft L.J."/>
            <person name="Austin C.M."/>
        </authorList>
    </citation>
    <scope>NUCLEOTIDE SEQUENCE [LARGE SCALE GENOMIC DNA]</scope>
    <source>
        <strain evidence="3">Aro1</strain>
    </source>
</reference>
<gene>
    <name evidence="3" type="ORF">Z043_118820</name>
</gene>
<evidence type="ECO:0000256" key="1">
    <source>
        <dbReference type="SAM" id="Coils"/>
    </source>
</evidence>
<dbReference type="InterPro" id="IPR055289">
    <property type="entry name" value="OFD1"/>
</dbReference>
<dbReference type="EMBL" id="JARO02008253">
    <property type="protein sequence ID" value="KPP62953.1"/>
    <property type="molecule type" value="Genomic_DNA"/>
</dbReference>
<dbReference type="GO" id="GO:0036064">
    <property type="term" value="C:ciliary basal body"/>
    <property type="evidence" value="ECO:0007669"/>
    <property type="project" value="TreeGrafter"/>
</dbReference>
<feature type="compositionally biased region" description="Basic and acidic residues" evidence="2">
    <location>
        <begin position="888"/>
        <end position="928"/>
    </location>
</feature>
<feature type="compositionally biased region" description="Basic and acidic residues" evidence="2">
    <location>
        <begin position="1001"/>
        <end position="1023"/>
    </location>
</feature>
<dbReference type="PANTHER" id="PTHR39063:SF1">
    <property type="entry name" value="OFD1 CENTRIOLE AND CENTRIOLAR SATELLITE PROTEIN"/>
    <property type="match status" value="1"/>
</dbReference>